<keyword evidence="1" id="KW-0732">Signal</keyword>
<evidence type="ECO:0000313" key="3">
    <source>
        <dbReference type="Proteomes" id="UP001142393"/>
    </source>
</evidence>
<dbReference type="EMBL" id="JANVFU010000001">
    <property type="protein sequence ID" value="KAJ3751271.1"/>
    <property type="molecule type" value="Genomic_DNA"/>
</dbReference>
<evidence type="ECO:0000256" key="1">
    <source>
        <dbReference type="SAM" id="SignalP"/>
    </source>
</evidence>
<accession>A0A9W8PCL3</accession>
<feature type="signal peptide" evidence="1">
    <location>
        <begin position="1"/>
        <end position="20"/>
    </location>
</feature>
<keyword evidence="3" id="KW-1185">Reference proteome</keyword>
<comment type="caution">
    <text evidence="2">The sequence shown here is derived from an EMBL/GenBank/DDBJ whole genome shotgun (WGS) entry which is preliminary data.</text>
</comment>
<evidence type="ECO:0000313" key="2">
    <source>
        <dbReference type="EMBL" id="KAJ3751271.1"/>
    </source>
</evidence>
<sequence length="456" mass="49452">MHLIAGFLFLLYVFAQVVMGAPIRITRNLDNDFDSPVGGGLTITDDIVDFSLLDFHPDFLSVGSSAGSWHSSNEELEHPSTTFPSEFFPSDREYVSDNVDQISDMKEEALPPSGETDLVIRPHTDLVVHSRSIKSLEKASKGMDTAGEVLGKVAKAADAIPEVGEIVGPAVQVVSWCVKLIGKLLNGVAEAERAAAHARGDFTQKVTDETLKEHPGWLVVTVHPKHTIYFQGQENIDWAQKTTSITTKVGVFQFKVYSARAGIFINDGDGGPENWAYSALADKLQAYGSQGHRLVYEGGAPPSGKPKSGSCGFHVYQYQKNEKSSNPTNHYTLVVVIKDAAGIIVGFEGNGDASTAVLVHSQLPQALQITAGPEDKSPLTFTYGKDTWKSDDKDRCKVGSYSSGINYIGQGTTTLDTAKSVIVGVPHGIMFLPNLLGTENRTRKTQDCSRINCYRI</sequence>
<dbReference type="Proteomes" id="UP001142393">
    <property type="component" value="Unassembled WGS sequence"/>
</dbReference>
<proteinExistence type="predicted"/>
<protein>
    <submittedName>
        <fullName evidence="2">Uncharacterized protein</fullName>
    </submittedName>
</protein>
<reference evidence="2 3" key="1">
    <citation type="journal article" date="2023" name="Proc. Natl. Acad. Sci. U.S.A.">
        <title>A global phylogenomic analysis of the shiitake genus Lentinula.</title>
        <authorList>
            <person name="Sierra-Patev S."/>
            <person name="Min B."/>
            <person name="Naranjo-Ortiz M."/>
            <person name="Looney B."/>
            <person name="Konkel Z."/>
            <person name="Slot J.C."/>
            <person name="Sakamoto Y."/>
            <person name="Steenwyk J.L."/>
            <person name="Rokas A."/>
            <person name="Carro J."/>
            <person name="Camarero S."/>
            <person name="Ferreira P."/>
            <person name="Molpeceres G."/>
            <person name="Ruiz-Duenas F.J."/>
            <person name="Serrano A."/>
            <person name="Henrissat B."/>
            <person name="Drula E."/>
            <person name="Hughes K.W."/>
            <person name="Mata J.L."/>
            <person name="Ishikawa N.K."/>
            <person name="Vargas-Isla R."/>
            <person name="Ushijima S."/>
            <person name="Smith C.A."/>
            <person name="Donoghue J."/>
            <person name="Ahrendt S."/>
            <person name="Andreopoulos W."/>
            <person name="He G."/>
            <person name="LaButti K."/>
            <person name="Lipzen A."/>
            <person name="Ng V."/>
            <person name="Riley R."/>
            <person name="Sandor L."/>
            <person name="Barry K."/>
            <person name="Martinez A.T."/>
            <person name="Xiao Y."/>
            <person name="Gibbons J.G."/>
            <person name="Terashima K."/>
            <person name="Grigoriev I.V."/>
            <person name="Hibbett D."/>
        </authorList>
    </citation>
    <scope>NUCLEOTIDE SEQUENCE [LARGE SCALE GENOMIC DNA]</scope>
    <source>
        <strain evidence="2 3">TFB7810</strain>
    </source>
</reference>
<gene>
    <name evidence="2" type="ORF">DFH05DRAFT_1456110</name>
</gene>
<feature type="chain" id="PRO_5040902902" evidence="1">
    <location>
        <begin position="21"/>
        <end position="456"/>
    </location>
</feature>
<name>A0A9W8PCL3_9AGAR</name>
<dbReference type="AlphaFoldDB" id="A0A9W8PCL3"/>
<organism evidence="2 3">
    <name type="scientific">Lentinula detonsa</name>
    <dbReference type="NCBI Taxonomy" id="2804962"/>
    <lineage>
        <taxon>Eukaryota</taxon>
        <taxon>Fungi</taxon>
        <taxon>Dikarya</taxon>
        <taxon>Basidiomycota</taxon>
        <taxon>Agaricomycotina</taxon>
        <taxon>Agaricomycetes</taxon>
        <taxon>Agaricomycetidae</taxon>
        <taxon>Agaricales</taxon>
        <taxon>Marasmiineae</taxon>
        <taxon>Omphalotaceae</taxon>
        <taxon>Lentinula</taxon>
    </lineage>
</organism>